<dbReference type="InterPro" id="IPR011333">
    <property type="entry name" value="SKP1/BTB/POZ_sf"/>
</dbReference>
<evidence type="ECO:0000313" key="3">
    <source>
        <dbReference type="EMBL" id="KAJ3479793.1"/>
    </source>
</evidence>
<dbReference type="Gene3D" id="3.30.710.10">
    <property type="entry name" value="Potassium Channel Kv1.1, Chain A"/>
    <property type="match status" value="2"/>
</dbReference>
<dbReference type="InterPro" id="IPR000210">
    <property type="entry name" value="BTB/POZ_dom"/>
</dbReference>
<dbReference type="Proteomes" id="UP001212997">
    <property type="component" value="Unassembled WGS sequence"/>
</dbReference>
<dbReference type="PROSITE" id="PS50097">
    <property type="entry name" value="BTB"/>
    <property type="match status" value="1"/>
</dbReference>
<sequence>MDDDPPNIPSPTLPGPTVATSPFNKTSADVIFRSSDKIDFYVHKLLLSLASPFFENLFSLNQSDIVTPAPSPLHSISHPIFPMTESGPTIDYILRLVYPIPEPSPPTTLVVAYTTFEASVKYQIEKITLKMKAALLTFVDSESAAVFAVACRLMLEHEASVAAAAWKPELPKLGIQCPYSLVPTDQCTRGYRSSCKNHDIFGRPLTCGCPEVYGYSIPAVTPLQFPSTIAGMGFTKETERISAGSYFRLLRYFETKKLPSTFCLPPPSACVPPESVDVPLWRGMEADIILESRDGTQLPAHRLILSLVSAGEILDKLPDSAPSDGGLPVIRLDEDATTLHTLLRLCYPFVEDEGFIDLQFLALAREAATKYNIPKAVSLARELMGRQLEEHPLQMYFLAKQHGWEVDAEDATQECFDLEPSTFYESYTPEMETSPARVYYDLLERYYEKRTGTGKGEPVGATAGQTGAASPKKKKKKK</sequence>
<proteinExistence type="predicted"/>
<gene>
    <name evidence="3" type="ORF">NLI96_g8814</name>
</gene>
<feature type="region of interest" description="Disordered" evidence="1">
    <location>
        <begin position="451"/>
        <end position="478"/>
    </location>
</feature>
<keyword evidence="4" id="KW-1185">Reference proteome</keyword>
<feature type="domain" description="BTB" evidence="2">
    <location>
        <begin position="28"/>
        <end position="98"/>
    </location>
</feature>
<evidence type="ECO:0000256" key="1">
    <source>
        <dbReference type="SAM" id="MobiDB-lite"/>
    </source>
</evidence>
<dbReference type="AlphaFoldDB" id="A0AAD5YAU6"/>
<feature type="region of interest" description="Disordered" evidence="1">
    <location>
        <begin position="1"/>
        <end position="20"/>
    </location>
</feature>
<organism evidence="3 4">
    <name type="scientific">Meripilus lineatus</name>
    <dbReference type="NCBI Taxonomy" id="2056292"/>
    <lineage>
        <taxon>Eukaryota</taxon>
        <taxon>Fungi</taxon>
        <taxon>Dikarya</taxon>
        <taxon>Basidiomycota</taxon>
        <taxon>Agaricomycotina</taxon>
        <taxon>Agaricomycetes</taxon>
        <taxon>Polyporales</taxon>
        <taxon>Meripilaceae</taxon>
        <taxon>Meripilus</taxon>
    </lineage>
</organism>
<evidence type="ECO:0000259" key="2">
    <source>
        <dbReference type="PROSITE" id="PS50097"/>
    </source>
</evidence>
<protein>
    <recommendedName>
        <fullName evidence="2">BTB domain-containing protein</fullName>
    </recommendedName>
</protein>
<dbReference type="SMART" id="SM00225">
    <property type="entry name" value="BTB"/>
    <property type="match status" value="2"/>
</dbReference>
<reference evidence="3" key="1">
    <citation type="submission" date="2022-07" db="EMBL/GenBank/DDBJ databases">
        <title>Genome Sequence of Physisporinus lineatus.</title>
        <authorList>
            <person name="Buettner E."/>
        </authorList>
    </citation>
    <scope>NUCLEOTIDE SEQUENCE</scope>
    <source>
        <strain evidence="3">VT162</strain>
    </source>
</reference>
<dbReference type="CDD" id="cd18186">
    <property type="entry name" value="BTB_POZ_ZBTB_KLHL-like"/>
    <property type="match status" value="2"/>
</dbReference>
<comment type="caution">
    <text evidence="3">The sequence shown here is derived from an EMBL/GenBank/DDBJ whole genome shotgun (WGS) entry which is preliminary data.</text>
</comment>
<name>A0AAD5YAU6_9APHY</name>
<feature type="compositionally biased region" description="Pro residues" evidence="1">
    <location>
        <begin position="1"/>
        <end position="14"/>
    </location>
</feature>
<dbReference type="EMBL" id="JANAWD010000416">
    <property type="protein sequence ID" value="KAJ3479793.1"/>
    <property type="molecule type" value="Genomic_DNA"/>
</dbReference>
<evidence type="ECO:0000313" key="4">
    <source>
        <dbReference type="Proteomes" id="UP001212997"/>
    </source>
</evidence>
<dbReference type="Pfam" id="PF00651">
    <property type="entry name" value="BTB"/>
    <property type="match status" value="1"/>
</dbReference>
<dbReference type="SUPFAM" id="SSF54695">
    <property type="entry name" value="POZ domain"/>
    <property type="match status" value="1"/>
</dbReference>
<accession>A0AAD5YAU6</accession>